<evidence type="ECO:0000313" key="5">
    <source>
        <dbReference type="Proteomes" id="UP001235939"/>
    </source>
</evidence>
<gene>
    <name evidence="4" type="ORF">LAZ67_18001481</name>
</gene>
<dbReference type="SUPFAM" id="SSF48452">
    <property type="entry name" value="TPR-like"/>
    <property type="match status" value="2"/>
</dbReference>
<dbReference type="Pfam" id="PF17906">
    <property type="entry name" value="HTH_48"/>
    <property type="match status" value="1"/>
</dbReference>
<dbReference type="PANTHER" id="PTHR12558:SF36">
    <property type="entry name" value="ANAPHASE-PROMOTING COMPLEX SUBUNIT 7"/>
    <property type="match status" value="1"/>
</dbReference>
<organism evidence="4 5">
    <name type="scientific">Cordylochernes scorpioides</name>
    <dbReference type="NCBI Taxonomy" id="51811"/>
    <lineage>
        <taxon>Eukaryota</taxon>
        <taxon>Metazoa</taxon>
        <taxon>Ecdysozoa</taxon>
        <taxon>Arthropoda</taxon>
        <taxon>Chelicerata</taxon>
        <taxon>Arachnida</taxon>
        <taxon>Pseudoscorpiones</taxon>
        <taxon>Cheliferoidea</taxon>
        <taxon>Chernetidae</taxon>
        <taxon>Cordylochernes</taxon>
    </lineage>
</organism>
<dbReference type="InterPro" id="IPR011990">
    <property type="entry name" value="TPR-like_helical_dom_sf"/>
</dbReference>
<evidence type="ECO:0000256" key="1">
    <source>
        <dbReference type="ARBA" id="ARBA00022803"/>
    </source>
</evidence>
<sequence length="674" mass="76974">MKQHPQAIAILEAVASKQRTPKINMALAKLYHMNGMERAAITSYKEVLKQCPLAFDAAQGLLSLDAKGTEVASLMINGTVGMPNMDWITVWIKAHAQFYSREFTQSILSFKQLECKTQLRNNVDILTSLGEASYYHGDFVTATQVLERAHKVDPYSLRGMDIYAALLYKEKKNCELETVCSWMMSTSDSFPEAWVAAAYHCHNVKKSVKPLYFVQKALLLNPRHIEALILKGIILLDLKKVQDAISSFREAYRIVPYRYEALKGLVDCYLSIHRIQEACSISCGAIKLIGKTPRTLTLYASVLVKDPISCKKAKGLLEEALKLDPNYLTAVYLLAEIYDQEKDYTKGIELLKRQTENQSTCKLHQMLGDFLARNNEHEKALQHFSIALNFEPNNIRAIEGTQRVERNPDYAEPPFDEEEFEDLENDMDNIDAENNLFPVSWNYGEPATYVEPINVDLQGLRPVSLRYLARRQPRFELLHVVFDLFLLRFETRRLTVADTYIRGLRCWADTALHHVMRLKWGCKAHFIERLQYIVLVGYGHHGPFQGWVCGPVPEGCWGPILIGVAVGRVISVTGHLSFTGCVTELVLVHLRDERKLVGNLRSIDQYELCVKLQISATETFEMLNKAFPNDAPKRTTVFEWHSRFKAGRISIEDDPRQRPQNFKGMMKMCKKSPI</sequence>
<dbReference type="Gene3D" id="1.25.40.10">
    <property type="entry name" value="Tetratricopeptide repeat domain"/>
    <property type="match status" value="1"/>
</dbReference>
<dbReference type="InterPro" id="IPR019734">
    <property type="entry name" value="TPR_rpt"/>
</dbReference>
<feature type="domain" description="Mos1 transposase HTH" evidence="3">
    <location>
        <begin position="610"/>
        <end position="647"/>
    </location>
</feature>
<keyword evidence="1 2" id="KW-0802">TPR repeat</keyword>
<dbReference type="SMART" id="SM00028">
    <property type="entry name" value="TPR"/>
    <property type="match status" value="4"/>
</dbReference>
<dbReference type="PROSITE" id="PS50005">
    <property type="entry name" value="TPR"/>
    <property type="match status" value="3"/>
</dbReference>
<dbReference type="Pfam" id="PF13432">
    <property type="entry name" value="TPR_16"/>
    <property type="match status" value="1"/>
</dbReference>
<dbReference type="InterPro" id="IPR041426">
    <property type="entry name" value="Mos1_HTH"/>
</dbReference>
<dbReference type="Pfam" id="PF14559">
    <property type="entry name" value="TPR_19"/>
    <property type="match status" value="1"/>
</dbReference>
<name>A0ABY6LJJ7_9ARAC</name>
<dbReference type="PANTHER" id="PTHR12558">
    <property type="entry name" value="CELL DIVISION CYCLE 16,23,27"/>
    <property type="match status" value="1"/>
</dbReference>
<evidence type="ECO:0000313" key="4">
    <source>
        <dbReference type="EMBL" id="UYV80038.1"/>
    </source>
</evidence>
<proteinExistence type="predicted"/>
<feature type="repeat" description="TPR" evidence="2">
    <location>
        <begin position="123"/>
        <end position="156"/>
    </location>
</feature>
<feature type="repeat" description="TPR" evidence="2">
    <location>
        <begin position="225"/>
        <end position="258"/>
    </location>
</feature>
<reference evidence="4 5" key="1">
    <citation type="submission" date="2022-01" db="EMBL/GenBank/DDBJ databases">
        <title>A chromosomal length assembly of Cordylochernes scorpioides.</title>
        <authorList>
            <person name="Zeh D."/>
            <person name="Zeh J."/>
        </authorList>
    </citation>
    <scope>NUCLEOTIDE SEQUENCE [LARGE SCALE GENOMIC DNA]</scope>
    <source>
        <strain evidence="4">IN4F17</strain>
        <tissue evidence="4">Whole Body</tissue>
    </source>
</reference>
<dbReference type="Gene3D" id="1.10.10.1450">
    <property type="match status" value="1"/>
</dbReference>
<protein>
    <submittedName>
        <fullName evidence="4">ANAPC7</fullName>
    </submittedName>
</protein>
<evidence type="ECO:0000256" key="2">
    <source>
        <dbReference type="PROSITE-ProRule" id="PRU00339"/>
    </source>
</evidence>
<accession>A0ABY6LJJ7</accession>
<dbReference type="Proteomes" id="UP001235939">
    <property type="component" value="Chromosome 18"/>
</dbReference>
<evidence type="ECO:0000259" key="3">
    <source>
        <dbReference type="Pfam" id="PF17906"/>
    </source>
</evidence>
<keyword evidence="5" id="KW-1185">Reference proteome</keyword>
<dbReference type="EMBL" id="CP092880">
    <property type="protein sequence ID" value="UYV80038.1"/>
    <property type="molecule type" value="Genomic_DNA"/>
</dbReference>
<feature type="repeat" description="TPR" evidence="2">
    <location>
        <begin position="361"/>
        <end position="394"/>
    </location>
</feature>